<organism evidence="1 2">
    <name type="scientific">Paenibacillus tianjinensis</name>
    <dbReference type="NCBI Taxonomy" id="2810347"/>
    <lineage>
        <taxon>Bacteria</taxon>
        <taxon>Bacillati</taxon>
        <taxon>Bacillota</taxon>
        <taxon>Bacilli</taxon>
        <taxon>Bacillales</taxon>
        <taxon>Paenibacillaceae</taxon>
        <taxon>Paenibacillus</taxon>
    </lineage>
</organism>
<name>A0ABX7LC57_9BACL</name>
<sequence length="55" mass="6224">MEYGFGGTVQLQDCCTAGLYCSRITVPAWLNAAAVQQKAREMKIIHLRARITYEF</sequence>
<evidence type="ECO:0000313" key="1">
    <source>
        <dbReference type="EMBL" id="QSF44050.1"/>
    </source>
</evidence>
<reference evidence="1 2" key="1">
    <citation type="submission" date="2021-02" db="EMBL/GenBank/DDBJ databases">
        <title>Paenibacillus tianjinensis sp. nov.</title>
        <authorList>
            <person name="Liu H."/>
        </authorList>
    </citation>
    <scope>NUCLEOTIDE SEQUENCE [LARGE SCALE GENOMIC DNA]</scope>
    <source>
        <strain evidence="1 2">TB2019</strain>
    </source>
</reference>
<dbReference type="EMBL" id="CP070969">
    <property type="protein sequence ID" value="QSF44050.1"/>
    <property type="molecule type" value="Genomic_DNA"/>
</dbReference>
<proteinExistence type="predicted"/>
<dbReference type="RefSeq" id="WP_206101652.1">
    <property type="nucleotide sequence ID" value="NZ_CP070969.1"/>
</dbReference>
<dbReference type="Proteomes" id="UP000663452">
    <property type="component" value="Chromosome"/>
</dbReference>
<accession>A0ABX7LC57</accession>
<protein>
    <submittedName>
        <fullName evidence="1">Uncharacterized protein</fullName>
    </submittedName>
</protein>
<keyword evidence="2" id="KW-1185">Reference proteome</keyword>
<gene>
    <name evidence="1" type="ORF">JRJ22_22880</name>
</gene>
<evidence type="ECO:0000313" key="2">
    <source>
        <dbReference type="Proteomes" id="UP000663452"/>
    </source>
</evidence>